<evidence type="ECO:0000313" key="1">
    <source>
        <dbReference type="EMBL" id="ARU04717.1"/>
    </source>
</evidence>
<dbReference type="RefSeq" id="WP_087279841.1">
    <property type="nucleotide sequence ID" value="NZ_CP021455.1"/>
</dbReference>
<gene>
    <name evidence="1" type="ORF">CCO03_08555</name>
</gene>
<keyword evidence="2" id="KW-1185">Reference proteome</keyword>
<dbReference type="OrthoDB" id="9157493at2"/>
<name>A0A1Y0EM97_9BURK</name>
<accession>A0A1Y0EM97</accession>
<sequence length="100" mass="10553">MAARILNKSQAEAVYNAMCELNNVNGLLLTHIRTDSGHFIEVNEDGDGMISVRCSEVGSPPFEAYPSQYAFSAAYGLNPDEPQSAVAAAAGGLTQTAIEC</sequence>
<proteinExistence type="predicted"/>
<dbReference type="EMBL" id="CP021455">
    <property type="protein sequence ID" value="ARU04717.1"/>
    <property type="molecule type" value="Genomic_DNA"/>
</dbReference>
<dbReference type="KEGG" id="cser:CCO03_08555"/>
<dbReference type="AlphaFoldDB" id="A0A1Y0EM97"/>
<protein>
    <submittedName>
        <fullName evidence="1">Uncharacterized protein</fullName>
    </submittedName>
</protein>
<organism evidence="1 2">
    <name type="scientific">Comamonas serinivorans</name>
    <dbReference type="NCBI Taxonomy" id="1082851"/>
    <lineage>
        <taxon>Bacteria</taxon>
        <taxon>Pseudomonadati</taxon>
        <taxon>Pseudomonadota</taxon>
        <taxon>Betaproteobacteria</taxon>
        <taxon>Burkholderiales</taxon>
        <taxon>Comamonadaceae</taxon>
        <taxon>Comamonas</taxon>
    </lineage>
</organism>
<reference evidence="1 2" key="1">
    <citation type="submission" date="2017-05" db="EMBL/GenBank/DDBJ databases">
        <authorList>
            <person name="Song R."/>
            <person name="Chenine A.L."/>
            <person name="Ruprecht R.M."/>
        </authorList>
    </citation>
    <scope>NUCLEOTIDE SEQUENCE [LARGE SCALE GENOMIC DNA]</scope>
    <source>
        <strain evidence="1 2">DSM 26136</strain>
    </source>
</reference>
<evidence type="ECO:0000313" key="2">
    <source>
        <dbReference type="Proteomes" id="UP000196138"/>
    </source>
</evidence>
<dbReference type="Proteomes" id="UP000196138">
    <property type="component" value="Chromosome"/>
</dbReference>